<feature type="region of interest" description="Disordered" evidence="1">
    <location>
        <begin position="33"/>
        <end position="62"/>
    </location>
</feature>
<evidence type="ECO:0000313" key="3">
    <source>
        <dbReference type="Proteomes" id="UP001480595"/>
    </source>
</evidence>
<organism evidence="2 3">
    <name type="scientific">Apiospora phragmitis</name>
    <dbReference type="NCBI Taxonomy" id="2905665"/>
    <lineage>
        <taxon>Eukaryota</taxon>
        <taxon>Fungi</taxon>
        <taxon>Dikarya</taxon>
        <taxon>Ascomycota</taxon>
        <taxon>Pezizomycotina</taxon>
        <taxon>Sordariomycetes</taxon>
        <taxon>Xylariomycetidae</taxon>
        <taxon>Amphisphaeriales</taxon>
        <taxon>Apiosporaceae</taxon>
        <taxon>Apiospora</taxon>
    </lineage>
</organism>
<protein>
    <submittedName>
        <fullName evidence="2">Uncharacterized protein</fullName>
    </submittedName>
</protein>
<reference evidence="2 3" key="1">
    <citation type="submission" date="2023-01" db="EMBL/GenBank/DDBJ databases">
        <title>Analysis of 21 Apiospora genomes using comparative genomics revels a genus with tremendous synthesis potential of carbohydrate active enzymes and secondary metabolites.</title>
        <authorList>
            <person name="Sorensen T."/>
        </authorList>
    </citation>
    <scope>NUCLEOTIDE SEQUENCE [LARGE SCALE GENOMIC DNA]</scope>
    <source>
        <strain evidence="2 3">CBS 135458</strain>
    </source>
</reference>
<comment type="caution">
    <text evidence="2">The sequence shown here is derived from an EMBL/GenBank/DDBJ whole genome shotgun (WGS) entry which is preliminary data.</text>
</comment>
<sequence length="88" mass="9435">MYGDPNRYEEDMKKTRWGGGTIAVHVVWVATEGPAANSSVRGRGNGHEPPTSKTKMSGSRRPLAKKAITLHGGGRVACLEKSITCAVR</sequence>
<evidence type="ECO:0000256" key="1">
    <source>
        <dbReference type="SAM" id="MobiDB-lite"/>
    </source>
</evidence>
<proteinExistence type="predicted"/>
<dbReference type="GeneID" id="92087911"/>
<dbReference type="RefSeq" id="XP_066719126.1">
    <property type="nucleotide sequence ID" value="XM_066854848.1"/>
</dbReference>
<dbReference type="Proteomes" id="UP001480595">
    <property type="component" value="Unassembled WGS sequence"/>
</dbReference>
<gene>
    <name evidence="2" type="ORF">PG994_003439</name>
</gene>
<evidence type="ECO:0000313" key="2">
    <source>
        <dbReference type="EMBL" id="KAK8076167.1"/>
    </source>
</evidence>
<accession>A0ABR1VY93</accession>
<name>A0ABR1VY93_9PEZI</name>
<keyword evidence="3" id="KW-1185">Reference proteome</keyword>
<dbReference type="EMBL" id="JAQQWL010000004">
    <property type="protein sequence ID" value="KAK8076167.1"/>
    <property type="molecule type" value="Genomic_DNA"/>
</dbReference>